<sequence length="359" mass="39215">MIFFATYLSLFMQTQQGFSPIEVEKTLLFKTEGAKGGPQTCLSSHPPPRKTIKVPRIEDCHPGLLSHRSLGEGAFGQVESVTLAPSDSNSSHGNLYSGLEAGKTYALKHFDAGGWVSPAGDFAVSAAAAFESALQEICVGEEAGKMGVGPKVFGAWFCKASGNDFAFVLMEQLQMSVDDAIGKAEKKNLIFTPDAQRSLFGLKEKFFMGGYDHVDNHFGNAGVDMEGRFKLLDFGIVRQSKWEVGKKATEQEPKNLEALADAMESVSDELTVELPRLPYFQGGRHRTELVGLQIMREVKAKTYVWGSLTKSSEKVVYPFPKNEEEDRQMARGEAESSGDFTMQVSSGVWCHAAASGKEI</sequence>
<evidence type="ECO:0000259" key="1">
    <source>
        <dbReference type="PROSITE" id="PS50011"/>
    </source>
</evidence>
<reference evidence="2" key="1">
    <citation type="submission" date="2014-11" db="EMBL/GenBank/DDBJ databases">
        <authorList>
            <person name="Otto D Thomas"/>
            <person name="Naeem Raeece"/>
        </authorList>
    </citation>
    <scope>NUCLEOTIDE SEQUENCE</scope>
</reference>
<dbReference type="GO" id="GO:0005524">
    <property type="term" value="F:ATP binding"/>
    <property type="evidence" value="ECO:0007669"/>
    <property type="project" value="InterPro"/>
</dbReference>
<gene>
    <name evidence="2" type="ORF">Cvel_5896</name>
</gene>
<feature type="domain" description="Protein kinase" evidence="1">
    <location>
        <begin position="64"/>
        <end position="359"/>
    </location>
</feature>
<dbReference type="EMBL" id="CDMZ01002006">
    <property type="protein sequence ID" value="CEM40277.1"/>
    <property type="molecule type" value="Genomic_DNA"/>
</dbReference>
<dbReference type="PROSITE" id="PS50011">
    <property type="entry name" value="PROTEIN_KINASE_DOM"/>
    <property type="match status" value="1"/>
</dbReference>
<accession>A0A0G4H8Q3</accession>
<dbReference type="VEuPathDB" id="CryptoDB:Cvel_5896"/>
<dbReference type="PhylomeDB" id="A0A0G4H8Q3"/>
<dbReference type="SUPFAM" id="SSF56112">
    <property type="entry name" value="Protein kinase-like (PK-like)"/>
    <property type="match status" value="1"/>
</dbReference>
<dbReference type="GO" id="GO:0004672">
    <property type="term" value="F:protein kinase activity"/>
    <property type="evidence" value="ECO:0007669"/>
    <property type="project" value="InterPro"/>
</dbReference>
<dbReference type="InterPro" id="IPR011009">
    <property type="entry name" value="Kinase-like_dom_sf"/>
</dbReference>
<name>A0A0G4H8Q3_9ALVE</name>
<organism evidence="2">
    <name type="scientific">Chromera velia CCMP2878</name>
    <dbReference type="NCBI Taxonomy" id="1169474"/>
    <lineage>
        <taxon>Eukaryota</taxon>
        <taxon>Sar</taxon>
        <taxon>Alveolata</taxon>
        <taxon>Colpodellida</taxon>
        <taxon>Chromeraceae</taxon>
        <taxon>Chromera</taxon>
    </lineage>
</organism>
<dbReference type="AlphaFoldDB" id="A0A0G4H8Q3"/>
<dbReference type="InterPro" id="IPR000719">
    <property type="entry name" value="Prot_kinase_dom"/>
</dbReference>
<evidence type="ECO:0000313" key="2">
    <source>
        <dbReference type="EMBL" id="CEM40277.1"/>
    </source>
</evidence>
<proteinExistence type="predicted"/>
<protein>
    <recommendedName>
        <fullName evidence="1">Protein kinase domain-containing protein</fullName>
    </recommendedName>
</protein>